<gene>
    <name evidence="1" type="ORF">O987_23395</name>
</gene>
<dbReference type="HOGENOM" id="CLU_115309_1_0_4"/>
<dbReference type="InterPro" id="IPR053785">
    <property type="entry name" value="PhaP6-like"/>
</dbReference>
<dbReference type="KEGG" id="ctes:O987_23395"/>
<accession>A0A076PVL7</accession>
<organism evidence="1 2">
    <name type="scientific">Comamonas testosteroni TK102</name>
    <dbReference type="NCBI Taxonomy" id="1392005"/>
    <lineage>
        <taxon>Bacteria</taxon>
        <taxon>Pseudomonadati</taxon>
        <taxon>Pseudomonadota</taxon>
        <taxon>Betaproteobacteria</taxon>
        <taxon>Burkholderiales</taxon>
        <taxon>Comamonadaceae</taxon>
        <taxon>Comamonas</taxon>
    </lineage>
</organism>
<reference evidence="1 2" key="1">
    <citation type="journal article" date="2014" name="Genome Announc.">
        <title>Complete Genome Sequence of Polychlorinated Biphenyl Degrader Comamonas testosteroni TK102 (NBRC 109938).</title>
        <authorList>
            <person name="Fukuda K."/>
            <person name="Hosoyama A."/>
            <person name="Tsuchikane K."/>
            <person name="Ohji S."/>
            <person name="Yamazoe A."/>
            <person name="Fujita N."/>
            <person name="Shintani M."/>
            <person name="Kimbara K."/>
        </authorList>
    </citation>
    <scope>NUCLEOTIDE SEQUENCE [LARGE SCALE GENOMIC DNA]</scope>
    <source>
        <strain evidence="1">TK102</strain>
    </source>
</reference>
<name>A0A076PVL7_COMTE</name>
<dbReference type="Proteomes" id="UP000028782">
    <property type="component" value="Chromosome"/>
</dbReference>
<dbReference type="AlphaFoldDB" id="A0A076PVL7"/>
<evidence type="ECO:0000313" key="2">
    <source>
        <dbReference type="Proteomes" id="UP000028782"/>
    </source>
</evidence>
<dbReference type="NCBIfam" id="NF045536">
    <property type="entry name" value="phasin_PhaP6"/>
    <property type="match status" value="1"/>
</dbReference>
<proteinExistence type="predicted"/>
<protein>
    <submittedName>
        <fullName evidence="1">Uncharacterized protein</fullName>
    </submittedName>
</protein>
<dbReference type="EMBL" id="CP006704">
    <property type="protein sequence ID" value="AIJ48761.1"/>
    <property type="molecule type" value="Genomic_DNA"/>
</dbReference>
<sequence length="123" mass="13811">MPESAIPHRTASELLDISMAAPQVINHRLTRMALSGPVLSARDQKEFTRMVVEKQVAFSQAWLTMGAEMFKVQQQLCLAWMRNPWTMGQKLPVAADKVAARSLAPIRRKAVANAKRLSQTRLK</sequence>
<dbReference type="RefSeq" id="WP_003051911.1">
    <property type="nucleotide sequence ID" value="NZ_CP006704.1"/>
</dbReference>
<evidence type="ECO:0000313" key="1">
    <source>
        <dbReference type="EMBL" id="AIJ48761.1"/>
    </source>
</evidence>